<keyword evidence="3 7" id="KW-0489">Methyltransferase</keyword>
<dbReference type="AlphaFoldDB" id="A0AA38L8L1"/>
<evidence type="ECO:0000256" key="4">
    <source>
        <dbReference type="ARBA" id="ARBA00022679"/>
    </source>
</evidence>
<comment type="subcellular location">
    <subcellularLocation>
        <location evidence="1 7">Mitochondrion</location>
    </subcellularLocation>
</comment>
<comment type="catalytic activity">
    <reaction evidence="6 7">
        <text>L-arginyl-[protein] + 2 S-adenosyl-L-methionine = N(omega),N(omega)'-dimethyl-L-arginyl-[protein] + 2 S-adenosyl-L-homocysteine + 2 H(+)</text>
        <dbReference type="Rhea" id="RHEA:48108"/>
        <dbReference type="Rhea" id="RHEA-COMP:10532"/>
        <dbReference type="Rhea" id="RHEA-COMP:11992"/>
        <dbReference type="ChEBI" id="CHEBI:15378"/>
        <dbReference type="ChEBI" id="CHEBI:29965"/>
        <dbReference type="ChEBI" id="CHEBI:57856"/>
        <dbReference type="ChEBI" id="CHEBI:59789"/>
        <dbReference type="ChEBI" id="CHEBI:88221"/>
        <dbReference type="EC" id="2.1.1.320"/>
    </reaction>
</comment>
<name>A0AA38L8L1_TAXCH</name>
<evidence type="ECO:0000256" key="3">
    <source>
        <dbReference type="ARBA" id="ARBA00022603"/>
    </source>
</evidence>
<evidence type="ECO:0000256" key="1">
    <source>
        <dbReference type="ARBA" id="ARBA00004173"/>
    </source>
</evidence>
<evidence type="ECO:0000256" key="6">
    <source>
        <dbReference type="ARBA" id="ARBA00048612"/>
    </source>
</evidence>
<dbReference type="Proteomes" id="UP000824469">
    <property type="component" value="Unassembled WGS sequence"/>
</dbReference>
<dbReference type="InterPro" id="IPR029063">
    <property type="entry name" value="SAM-dependent_MTases_sf"/>
</dbReference>
<dbReference type="PANTHER" id="PTHR12049">
    <property type="entry name" value="PROTEIN ARGININE METHYLTRANSFERASE NDUFAF7, MITOCHONDRIAL"/>
    <property type="match status" value="1"/>
</dbReference>
<dbReference type="Gene3D" id="3.40.50.12710">
    <property type="match status" value="1"/>
</dbReference>
<dbReference type="GO" id="GO:0032259">
    <property type="term" value="P:methylation"/>
    <property type="evidence" value="ECO:0007669"/>
    <property type="project" value="UniProtKB-KW"/>
</dbReference>
<dbReference type="OMA" id="ECRNATE"/>
<gene>
    <name evidence="8" type="ORF">KI387_027010</name>
</gene>
<dbReference type="Pfam" id="PF02636">
    <property type="entry name" value="Methyltransf_28"/>
    <property type="match status" value="1"/>
</dbReference>
<comment type="similarity">
    <text evidence="2 7">Belongs to the NDUFAF7 family.</text>
</comment>
<evidence type="ECO:0000256" key="7">
    <source>
        <dbReference type="RuleBase" id="RU364114"/>
    </source>
</evidence>
<dbReference type="EMBL" id="JAHRHJ020000006">
    <property type="protein sequence ID" value="KAH9311975.1"/>
    <property type="molecule type" value="Genomic_DNA"/>
</dbReference>
<dbReference type="GO" id="GO:0035243">
    <property type="term" value="F:protein-arginine omega-N symmetric methyltransferase activity"/>
    <property type="evidence" value="ECO:0007669"/>
    <property type="project" value="UniProtKB-EC"/>
</dbReference>
<evidence type="ECO:0000256" key="5">
    <source>
        <dbReference type="ARBA" id="ARBA00023128"/>
    </source>
</evidence>
<feature type="non-terminal residue" evidence="8">
    <location>
        <position position="1"/>
    </location>
</feature>
<proteinExistence type="inferred from homology"/>
<dbReference type="GO" id="GO:0005739">
    <property type="term" value="C:mitochondrion"/>
    <property type="evidence" value="ECO:0007669"/>
    <property type="project" value="UniProtKB-SubCell"/>
</dbReference>
<dbReference type="InterPro" id="IPR003788">
    <property type="entry name" value="NDUFAF7"/>
</dbReference>
<sequence>SVEISPALARKQVETVAEVSSHMKRFNVECRNATEKSGWGNVDEQPCWVLMLEVLDNLPHDVVYCENQNSPWMEVLLEREQHESPISEIYRPLQDSLLKKCIDIIESTKTDVNWGARVFSAARSIISKIAPKSRRAWVPTGCLQLLEVLHGVLPNMSLIASDFSYLPDVRIPGERAPLVSNKKGGCTEDYSSYLEAKGDADIFFPTDFLILERIDHYCAEGGSQLKDEKNLKPIKKRRSTI</sequence>
<dbReference type="PANTHER" id="PTHR12049:SF5">
    <property type="entry name" value="PROTEIN ARGININE METHYLTRANSFERASE NDUFAF7 HOMOLOG, MITOCHONDRIAL"/>
    <property type="match status" value="1"/>
</dbReference>
<keyword evidence="4 7" id="KW-0808">Transferase</keyword>
<evidence type="ECO:0000313" key="9">
    <source>
        <dbReference type="Proteomes" id="UP000824469"/>
    </source>
</evidence>
<dbReference type="SUPFAM" id="SSF53335">
    <property type="entry name" value="S-adenosyl-L-methionine-dependent methyltransferases"/>
    <property type="match status" value="1"/>
</dbReference>
<evidence type="ECO:0000256" key="2">
    <source>
        <dbReference type="ARBA" id="ARBA00005891"/>
    </source>
</evidence>
<accession>A0AA38L8L1</accession>
<dbReference type="EC" id="2.1.1.320" evidence="7"/>
<comment type="caution">
    <text evidence="8">The sequence shown here is derived from an EMBL/GenBank/DDBJ whole genome shotgun (WGS) entry which is preliminary data.</text>
</comment>
<keyword evidence="5 7" id="KW-0496">Mitochondrion</keyword>
<organism evidence="8 9">
    <name type="scientific">Taxus chinensis</name>
    <name type="common">Chinese yew</name>
    <name type="synonym">Taxus wallichiana var. chinensis</name>
    <dbReference type="NCBI Taxonomy" id="29808"/>
    <lineage>
        <taxon>Eukaryota</taxon>
        <taxon>Viridiplantae</taxon>
        <taxon>Streptophyta</taxon>
        <taxon>Embryophyta</taxon>
        <taxon>Tracheophyta</taxon>
        <taxon>Spermatophyta</taxon>
        <taxon>Pinopsida</taxon>
        <taxon>Pinidae</taxon>
        <taxon>Conifers II</taxon>
        <taxon>Cupressales</taxon>
        <taxon>Taxaceae</taxon>
        <taxon>Taxus</taxon>
    </lineage>
</organism>
<protein>
    <recommendedName>
        <fullName evidence="7">Protein arginine methyltransferase NDUFAF7</fullName>
        <ecNumber evidence="7">2.1.1.320</ecNumber>
    </recommendedName>
</protein>
<evidence type="ECO:0000313" key="8">
    <source>
        <dbReference type="EMBL" id="KAH9311975.1"/>
    </source>
</evidence>
<feature type="non-terminal residue" evidence="8">
    <location>
        <position position="241"/>
    </location>
</feature>
<reference evidence="8 9" key="1">
    <citation type="journal article" date="2021" name="Nat. Plants">
        <title>The Taxus genome provides insights into paclitaxel biosynthesis.</title>
        <authorList>
            <person name="Xiong X."/>
            <person name="Gou J."/>
            <person name="Liao Q."/>
            <person name="Li Y."/>
            <person name="Zhou Q."/>
            <person name="Bi G."/>
            <person name="Li C."/>
            <person name="Du R."/>
            <person name="Wang X."/>
            <person name="Sun T."/>
            <person name="Guo L."/>
            <person name="Liang H."/>
            <person name="Lu P."/>
            <person name="Wu Y."/>
            <person name="Zhang Z."/>
            <person name="Ro D.K."/>
            <person name="Shang Y."/>
            <person name="Huang S."/>
            <person name="Yan J."/>
        </authorList>
    </citation>
    <scope>NUCLEOTIDE SEQUENCE [LARGE SCALE GENOMIC DNA]</scope>
    <source>
        <strain evidence="8">Ta-2019</strain>
    </source>
</reference>
<comment type="function">
    <text evidence="7">Arginine methyltransferase involved in the assembly or stability of mitochondrial NADH:ubiquinone oxidoreductase complex (complex I).</text>
</comment>
<dbReference type="InterPro" id="IPR038375">
    <property type="entry name" value="NDUFAF7_sf"/>
</dbReference>
<keyword evidence="9" id="KW-1185">Reference proteome</keyword>